<dbReference type="OrthoDB" id="8537043at2"/>
<feature type="transmembrane region" description="Helical" evidence="1">
    <location>
        <begin position="35"/>
        <end position="53"/>
    </location>
</feature>
<feature type="transmembrane region" description="Helical" evidence="1">
    <location>
        <begin position="139"/>
        <end position="161"/>
    </location>
</feature>
<sequence>MAQLNRIVRGAATVGVIAACELGTHYAASTPGAEGFGLAVVVAPLLLIALAAAARTPQRVWLLPLWACGCVALWLGRAPLVRHFEWGAYLEHLSINLVMAFVFGRTLAAGRQPLCSQFAAVVHGTLTPAVAHYTRQITVAWAAFFLAIAGLSTLLFVTAPLVVWSTFANYMTLPLVAVMFVGEHAWRRVALPNVQRSSMIAAARAYRHTMHGRAERAQ</sequence>
<feature type="transmembrane region" description="Helical" evidence="1">
    <location>
        <begin position="7"/>
        <end position="29"/>
    </location>
</feature>
<dbReference type="PROSITE" id="PS51257">
    <property type="entry name" value="PROKAR_LIPOPROTEIN"/>
    <property type="match status" value="1"/>
</dbReference>
<reference evidence="2 3" key="1">
    <citation type="submission" date="2016-11" db="EMBL/GenBank/DDBJ databases">
        <authorList>
            <person name="Jaros S."/>
            <person name="Januszkiewicz K."/>
            <person name="Wedrychowicz H."/>
        </authorList>
    </citation>
    <scope>NUCLEOTIDE SEQUENCE [LARGE SCALE GENOMIC DNA]</scope>
    <source>
        <strain evidence="2 3">GAS95</strain>
    </source>
</reference>
<keyword evidence="1" id="KW-1133">Transmembrane helix</keyword>
<proteinExistence type="predicted"/>
<feature type="transmembrane region" description="Helical" evidence="1">
    <location>
        <begin position="86"/>
        <end position="104"/>
    </location>
</feature>
<protein>
    <submittedName>
        <fullName evidence="2">Uncharacterized membrane protein</fullName>
    </submittedName>
</protein>
<feature type="transmembrane region" description="Helical" evidence="1">
    <location>
        <begin position="60"/>
        <end position="80"/>
    </location>
</feature>
<evidence type="ECO:0000313" key="3">
    <source>
        <dbReference type="Proteomes" id="UP000185151"/>
    </source>
</evidence>
<dbReference type="EMBL" id="FSRU01000002">
    <property type="protein sequence ID" value="SIO58846.1"/>
    <property type="molecule type" value="Genomic_DNA"/>
</dbReference>
<evidence type="ECO:0000256" key="1">
    <source>
        <dbReference type="SAM" id="Phobius"/>
    </source>
</evidence>
<dbReference type="AlphaFoldDB" id="A0A1N6KR61"/>
<keyword evidence="3" id="KW-1185">Reference proteome</keyword>
<keyword evidence="1" id="KW-0812">Transmembrane</keyword>
<dbReference type="RefSeq" id="WP_074298970.1">
    <property type="nucleotide sequence ID" value="NZ_FSRU01000002.1"/>
</dbReference>
<organism evidence="2 3">
    <name type="scientific">Paraburkholderia phenazinium</name>
    <dbReference type="NCBI Taxonomy" id="60549"/>
    <lineage>
        <taxon>Bacteria</taxon>
        <taxon>Pseudomonadati</taxon>
        <taxon>Pseudomonadota</taxon>
        <taxon>Betaproteobacteria</taxon>
        <taxon>Burkholderiales</taxon>
        <taxon>Burkholderiaceae</taxon>
        <taxon>Paraburkholderia</taxon>
    </lineage>
</organism>
<accession>A0A1N6KR61</accession>
<evidence type="ECO:0000313" key="2">
    <source>
        <dbReference type="EMBL" id="SIO58846.1"/>
    </source>
</evidence>
<name>A0A1N6KR61_9BURK</name>
<keyword evidence="1" id="KW-0472">Membrane</keyword>
<dbReference type="Proteomes" id="UP000185151">
    <property type="component" value="Unassembled WGS sequence"/>
</dbReference>
<feature type="transmembrane region" description="Helical" evidence="1">
    <location>
        <begin position="167"/>
        <end position="186"/>
    </location>
</feature>
<gene>
    <name evidence="2" type="ORF">SAMN05444165_4300</name>
</gene>